<evidence type="ECO:0000313" key="2">
    <source>
        <dbReference type="Proteomes" id="UP000218288"/>
    </source>
</evidence>
<name>A0A160PGH0_9HYPH</name>
<reference evidence="1 2" key="1">
    <citation type="journal article" date="2016" name="Genome Announc.">
        <title>Complete Genome Sequence of Methylobacterium populi P-1M, Isolated from Pink-Pigmented Household Biofilm.</title>
        <authorList>
            <person name="Morohoshi T."/>
            <person name="Ikeda T."/>
        </authorList>
    </citation>
    <scope>NUCLEOTIDE SEQUENCE [LARGE SCALE GENOMIC DNA]</scope>
    <source>
        <strain evidence="1 2">P-1M</strain>
    </source>
</reference>
<accession>A0A160PGH0</accession>
<organism evidence="1 2">
    <name type="scientific">Methylorubrum populi</name>
    <dbReference type="NCBI Taxonomy" id="223967"/>
    <lineage>
        <taxon>Bacteria</taxon>
        <taxon>Pseudomonadati</taxon>
        <taxon>Pseudomonadota</taxon>
        <taxon>Alphaproteobacteria</taxon>
        <taxon>Hyphomicrobiales</taxon>
        <taxon>Methylobacteriaceae</taxon>
        <taxon>Methylorubrum</taxon>
    </lineage>
</organism>
<proteinExistence type="predicted"/>
<dbReference type="EMBL" id="AP014809">
    <property type="protein sequence ID" value="BAU90580.1"/>
    <property type="molecule type" value="Genomic_DNA"/>
</dbReference>
<dbReference type="NCBIfam" id="NF047389">
    <property type="entry name" value="ATPase_Sll1717"/>
    <property type="match status" value="1"/>
</dbReference>
<dbReference type="InterPro" id="IPR059206">
    <property type="entry name" value="Sll1717-like"/>
</dbReference>
<evidence type="ECO:0000313" key="1">
    <source>
        <dbReference type="EMBL" id="BAU90580.1"/>
    </source>
</evidence>
<gene>
    <name evidence="1" type="ORF">MPPM_1975</name>
</gene>
<sequence length="791" mass="88319">MAGQKVAFVAYSSRDPAVAGLILEGVRHANAVSAQPVRYEPWVFNDIAGNPLISPILAKIDEAPFVVADISYLNLNVVYEVGFTVGRGKRAFLIRHSGTVGDRGVAKEAGIFDTLGYHEYGSADDLRNRLTSHVDEAALPFNLTLDRKAPVYLIEPPTRTAAAIMVVSRVKKAGYRYRSFMPTEDTRLAAADAVRQVSASAGIVLLLQQPELEGAEVHNVRALFVAGLAHGMGKPTLILCPAGYDAPLDIRDAVRTYRFPDDITDRVADFCPSINDHLQQADTSPIETGGLLQSMSIGDPTAENEMTTLSQYFLKTSQYDRALRGDVNLVVGRKGSGKTALFIRVRDKIRADKRNIVVDLKPEGYQLLKLKDDILSYLTEGARQHLITAFWEYLILLEVTYKLLEKDRGTYKFNHEINALYLELDAAYRVDNFSAEGDFSERLLTLSQRIGDQYAARYGHEDGRKLTSQQVTELLYTHDLRALRDRVSRYLEKKGTVWVLFDNLDKGWSTQGVDVIDAIALRCLIDAGRKVEREMQRAGHQFRCIVFVRNDVYEHLMANSADYGKEMRATLDWTDPDLLREMLRLRLVSGLDGKAAEVSFEQIWPTICASHFRGEESSAFIIERSLMRPRNVLKIFNHARGFATNFSRLRISEEDIQKGMRAYSQDLLIELDRELSDVQPAAKDLLYHFIDAPSVLDAAALGRIVEEAGIEAAGAEGVTDFLLYYGVLGVRTGDTDFFIFNVAYDLKALKIRAKRGGANTLYLINPAFGPALGLKEFKDSVVDLDEPALPL</sequence>
<dbReference type="AlphaFoldDB" id="A0A160PGH0"/>
<dbReference type="RefSeq" id="WP_096484898.1">
    <property type="nucleotide sequence ID" value="NZ_AP014809.1"/>
</dbReference>
<protein>
    <submittedName>
        <fullName evidence="1">Uncharacterized protein</fullName>
    </submittedName>
</protein>
<dbReference type="Proteomes" id="UP000218288">
    <property type="component" value="Chromosome"/>
</dbReference>
<dbReference type="OrthoDB" id="9179688at2"/>